<evidence type="ECO:0000313" key="3">
    <source>
        <dbReference type="Proteomes" id="UP001332243"/>
    </source>
</evidence>
<comment type="caution">
    <text evidence="2">The sequence shown here is derived from an EMBL/GenBank/DDBJ whole genome shotgun (WGS) entry which is preliminary data.</text>
</comment>
<keyword evidence="3" id="KW-1185">Reference proteome</keyword>
<evidence type="ECO:0000313" key="2">
    <source>
        <dbReference type="EMBL" id="MEE6262947.1"/>
    </source>
</evidence>
<organism evidence="2 3">
    <name type="scientific">Plantactinospora sonchi</name>
    <dbReference type="NCBI Taxonomy" id="1544735"/>
    <lineage>
        <taxon>Bacteria</taxon>
        <taxon>Bacillati</taxon>
        <taxon>Actinomycetota</taxon>
        <taxon>Actinomycetes</taxon>
        <taxon>Micromonosporales</taxon>
        <taxon>Micromonosporaceae</taxon>
        <taxon>Plantactinospora</taxon>
    </lineage>
</organism>
<accession>A0ABU7S2B4</accession>
<dbReference type="EMBL" id="JAZGQK010000033">
    <property type="protein sequence ID" value="MEE6262947.1"/>
    <property type="molecule type" value="Genomic_DNA"/>
</dbReference>
<reference evidence="2 3" key="1">
    <citation type="submission" date="2024-01" db="EMBL/GenBank/DDBJ databases">
        <title>Genome insights into Plantactinospora sonchi sp. nov.</title>
        <authorList>
            <person name="Wang L."/>
        </authorList>
    </citation>
    <scope>NUCLEOTIDE SEQUENCE [LARGE SCALE GENOMIC DNA]</scope>
    <source>
        <strain evidence="2 3">NEAU-QY2</strain>
    </source>
</reference>
<dbReference type="Proteomes" id="UP001332243">
    <property type="component" value="Unassembled WGS sequence"/>
</dbReference>
<gene>
    <name evidence="2" type="ORF">V1633_31155</name>
</gene>
<protein>
    <recommendedName>
        <fullName evidence="4">DUF3558 domain-containing protein</fullName>
    </recommendedName>
</protein>
<evidence type="ECO:0000256" key="1">
    <source>
        <dbReference type="SAM" id="MobiDB-lite"/>
    </source>
</evidence>
<dbReference type="RefSeq" id="WP_331217885.1">
    <property type="nucleotide sequence ID" value="NZ_JAZGQK010000033.1"/>
</dbReference>
<name>A0ABU7S2B4_9ACTN</name>
<sequence length="189" mass="19805">MAMVLGLAGIGLGGCGRLGDVVSDIGSARDCHPDSETVAALRQEPVFTQAPPGADLAAAAETVSCGWEGPETPSLGMIDRAVTGAGAADEVSRFYADLARSSGWRAYDPGSHVFDASKSDGTGCTWRLQVLGTAEETYQVQITYTPRDLRPTCLRGAVNLPAHRDPGPGNRSPGPTRSSRSVPRRRGRP</sequence>
<proteinExistence type="predicted"/>
<feature type="compositionally biased region" description="Low complexity" evidence="1">
    <location>
        <begin position="167"/>
        <end position="181"/>
    </location>
</feature>
<evidence type="ECO:0008006" key="4">
    <source>
        <dbReference type="Google" id="ProtNLM"/>
    </source>
</evidence>
<feature type="region of interest" description="Disordered" evidence="1">
    <location>
        <begin position="157"/>
        <end position="189"/>
    </location>
</feature>